<evidence type="ECO:0000313" key="1">
    <source>
        <dbReference type="EMBL" id="QOD40036.1"/>
    </source>
</evidence>
<dbReference type="EMBL" id="MT844067">
    <property type="protein sequence ID" value="QOD40036.1"/>
    <property type="molecule type" value="Genomic_DNA"/>
</dbReference>
<dbReference type="KEGG" id="vg:80539437"/>
<proteinExistence type="predicted"/>
<dbReference type="GeneID" id="80539437"/>
<gene>
    <name evidence="1" type="primary">Maph73</name>
    <name evidence="1" type="ORF">H4Q86_073</name>
</gene>
<reference evidence="1" key="1">
    <citation type="journal article" date="2020" name="Viruses">
        <title>Genome Analysis of a Novel Clade b Betabaculovirus Isolated from the Legume Pest Matsumuraeses phaseoli (Lepidoptera: Tortricidae).</title>
        <authorList>
            <person name="Shu R."/>
            <person name="Meng Q."/>
            <person name="Miao L."/>
            <person name="Liang H."/>
            <person name="Chen J."/>
            <person name="Xu Y."/>
            <person name="Cheng L."/>
            <person name="Jin W."/>
            <person name="Qin Q."/>
            <person name="Zhang H."/>
        </authorList>
    </citation>
    <scope>NUCLEOTIDE SEQUENCE</scope>
    <source>
        <strain evidence="1">IOZ01</strain>
    </source>
</reference>
<dbReference type="RefSeq" id="YP_010800791.1">
    <property type="nucleotide sequence ID" value="NC_076905.1"/>
</dbReference>
<organism evidence="1 2">
    <name type="scientific">Matsumuraeses phaseoli granulovirus</name>
    <dbReference type="NCBI Taxonomy" id="2760664"/>
    <lineage>
        <taxon>Viruses</taxon>
        <taxon>Viruses incertae sedis</taxon>
        <taxon>Naldaviricetes</taxon>
        <taxon>Lefavirales</taxon>
        <taxon>Baculoviridae</taxon>
        <taxon>Betabaculovirus</taxon>
        <taxon>Betabaculovirus maphaseoli</taxon>
    </lineage>
</organism>
<accession>A0AAE7MLE8</accession>
<protein>
    <submittedName>
        <fullName evidence="1">Maph73</fullName>
    </submittedName>
</protein>
<keyword evidence="2" id="KW-1185">Reference proteome</keyword>
<evidence type="ECO:0000313" key="2">
    <source>
        <dbReference type="Proteomes" id="UP000829694"/>
    </source>
</evidence>
<dbReference type="Proteomes" id="UP000829694">
    <property type="component" value="Segment"/>
</dbReference>
<sequence length="198" mass="22835">MMTLSRRVIDPNPHNVARQLNKLTDNVILHMDHQQILLFKTLKNLWCSKGVYDYNLLNVFLNSIDADVSKKFKIDAPVTPAAPWIFDNNSIINAHRNKVPVLFVNLLNDANTTNITLPSVDCIVNTLGMYCTYNTRQTMAYIAHRTFQVYNEPNVYWSLLRQLLSEANLIGVPPLRDDICYRFTKLCKSIIHQIRNSV</sequence>
<name>A0AAE7MLE8_9BBAC</name>